<dbReference type="PANTHER" id="PTHR10317">
    <property type="entry name" value="EUKARYOTIC TRANSLATION INITIATION FACTOR 3 SUBUNIT E"/>
    <property type="match status" value="1"/>
</dbReference>
<protein>
    <recommendedName>
        <fullName evidence="4">Eukaryotic translation initiation factor 3 subunit E N-terminal domain-containing protein</fullName>
    </recommendedName>
</protein>
<reference evidence="5 6" key="1">
    <citation type="journal article" date="2014" name="BMC Genomics">
        <title>Comparative genomics of the major fungal agents of human and animal Sporotrichosis: Sporothrix schenckii and Sporothrix brasiliensis.</title>
        <authorList>
            <person name="Teixeira M.M."/>
            <person name="de Almeida L.G."/>
            <person name="Kubitschek-Barreira P."/>
            <person name="Alves F.L."/>
            <person name="Kioshima E.S."/>
            <person name="Abadio A.K."/>
            <person name="Fernandes L."/>
            <person name="Derengowski L.S."/>
            <person name="Ferreira K.S."/>
            <person name="Souza R.C."/>
            <person name="Ruiz J.C."/>
            <person name="de Andrade N.C."/>
            <person name="Paes H.C."/>
            <person name="Nicola A.M."/>
            <person name="Albuquerque P."/>
            <person name="Gerber A.L."/>
            <person name="Martins V.P."/>
            <person name="Peconick L.D."/>
            <person name="Neto A.V."/>
            <person name="Chaucanez C.B."/>
            <person name="Silva P.A."/>
            <person name="Cunha O.L."/>
            <person name="de Oliveira F.F."/>
            <person name="dos Santos T.C."/>
            <person name="Barros A.L."/>
            <person name="Soares M.A."/>
            <person name="de Oliveira L.M."/>
            <person name="Marini M.M."/>
            <person name="Villalobos-Duno H."/>
            <person name="Cunha M.M."/>
            <person name="de Hoog S."/>
            <person name="da Silveira J.F."/>
            <person name="Henrissat B."/>
            <person name="Nino-Vega G.A."/>
            <person name="Cisalpino P.S."/>
            <person name="Mora-Montes H.M."/>
            <person name="Almeida S.R."/>
            <person name="Stajich J.E."/>
            <person name="Lopes-Bezerra L.M."/>
            <person name="Vasconcelos A.T."/>
            <person name="Felipe M.S."/>
        </authorList>
    </citation>
    <scope>NUCLEOTIDE SEQUENCE [LARGE SCALE GENOMIC DNA]</scope>
    <source>
        <strain evidence="5 6">5110</strain>
    </source>
</reference>
<dbReference type="GeneID" id="63679441"/>
<dbReference type="VEuPathDB" id="FungiDB:SPBR_06258"/>
<name>A0A0C2J4A5_9PEZI</name>
<keyword evidence="1" id="KW-0963">Cytoplasm</keyword>
<keyword evidence="2" id="KW-0396">Initiation factor</keyword>
<dbReference type="OrthoDB" id="417252at2759"/>
<dbReference type="GO" id="GO:0005852">
    <property type="term" value="C:eukaryotic translation initiation factor 3 complex"/>
    <property type="evidence" value="ECO:0007669"/>
    <property type="project" value="InterPro"/>
</dbReference>
<dbReference type="InterPro" id="IPR019010">
    <property type="entry name" value="eIF3e_N"/>
</dbReference>
<evidence type="ECO:0000256" key="2">
    <source>
        <dbReference type="ARBA" id="ARBA00022540"/>
    </source>
</evidence>
<dbReference type="Pfam" id="PF09440">
    <property type="entry name" value="eIF3_N"/>
    <property type="match status" value="1"/>
</dbReference>
<evidence type="ECO:0000313" key="5">
    <source>
        <dbReference type="EMBL" id="KIH93860.1"/>
    </source>
</evidence>
<gene>
    <name evidence="5" type="ORF">SPBR_06258</name>
</gene>
<dbReference type="RefSeq" id="XP_040621870.1">
    <property type="nucleotide sequence ID" value="XM_040764520.1"/>
</dbReference>
<evidence type="ECO:0000256" key="3">
    <source>
        <dbReference type="ARBA" id="ARBA00022917"/>
    </source>
</evidence>
<dbReference type="InterPro" id="IPR016650">
    <property type="entry name" value="eIF3e"/>
</dbReference>
<dbReference type="SMART" id="SM01186">
    <property type="entry name" value="eIF3_N"/>
    <property type="match status" value="1"/>
</dbReference>
<accession>A0A0C2J4A5</accession>
<evidence type="ECO:0000259" key="4">
    <source>
        <dbReference type="SMART" id="SM01186"/>
    </source>
</evidence>
<feature type="domain" description="Eukaryotic translation initiation factor 3 subunit E N-terminal" evidence="4">
    <location>
        <begin position="8"/>
        <end position="141"/>
    </location>
</feature>
<dbReference type="EMBL" id="AWTV01000004">
    <property type="protein sequence ID" value="KIH93860.1"/>
    <property type="molecule type" value="Genomic_DNA"/>
</dbReference>
<proteinExistence type="predicted"/>
<keyword evidence="3" id="KW-0648">Protein biosynthesis</keyword>
<dbReference type="HOGENOM" id="CLU_031132_1_1_1"/>
<evidence type="ECO:0000313" key="6">
    <source>
        <dbReference type="Proteomes" id="UP000031575"/>
    </source>
</evidence>
<evidence type="ECO:0000256" key="1">
    <source>
        <dbReference type="ARBA" id="ARBA00022490"/>
    </source>
</evidence>
<sequence length="144" mass="16517">MASAAEYDLMPQLVLRLDRHLIFPLVEFAASQLEEEDGSSKDEAKSREITKAKFELLKKTNMTDYVANLYCEIENLDTPPPEYAESRKKVLAKLEQFEAETTRLRDLLGDEDVVGNLRSDKVANLEFLKKEHDVSRTGRHEAKM</sequence>
<dbReference type="GO" id="GO:0003743">
    <property type="term" value="F:translation initiation factor activity"/>
    <property type="evidence" value="ECO:0007669"/>
    <property type="project" value="UniProtKB-KW"/>
</dbReference>
<comment type="caution">
    <text evidence="5">The sequence shown here is derived from an EMBL/GenBank/DDBJ whole genome shotgun (WGS) entry which is preliminary data.</text>
</comment>
<dbReference type="AlphaFoldDB" id="A0A0C2J4A5"/>
<dbReference type="Proteomes" id="UP000031575">
    <property type="component" value="Unassembled WGS sequence"/>
</dbReference>
<keyword evidence="6" id="KW-1185">Reference proteome</keyword>
<organism evidence="5 6">
    <name type="scientific">Sporothrix brasiliensis 5110</name>
    <dbReference type="NCBI Taxonomy" id="1398154"/>
    <lineage>
        <taxon>Eukaryota</taxon>
        <taxon>Fungi</taxon>
        <taxon>Dikarya</taxon>
        <taxon>Ascomycota</taxon>
        <taxon>Pezizomycotina</taxon>
        <taxon>Sordariomycetes</taxon>
        <taxon>Sordariomycetidae</taxon>
        <taxon>Ophiostomatales</taxon>
        <taxon>Ophiostomataceae</taxon>
        <taxon>Sporothrix</taxon>
    </lineage>
</organism>